<evidence type="ECO:0000313" key="2">
    <source>
        <dbReference type="Proteomes" id="UP000028875"/>
    </source>
</evidence>
<evidence type="ECO:0000313" key="1">
    <source>
        <dbReference type="EMBL" id="CDQ40843.1"/>
    </source>
</evidence>
<organism evidence="1 2">
    <name type="scientific">Virgibacillus massiliensis</name>
    <dbReference type="NCBI Taxonomy" id="1462526"/>
    <lineage>
        <taxon>Bacteria</taxon>
        <taxon>Bacillati</taxon>
        <taxon>Bacillota</taxon>
        <taxon>Bacilli</taxon>
        <taxon>Bacillales</taxon>
        <taxon>Bacillaceae</taxon>
        <taxon>Virgibacillus</taxon>
    </lineage>
</organism>
<keyword evidence="2" id="KW-1185">Reference proteome</keyword>
<dbReference type="EMBL" id="CCDP010000002">
    <property type="protein sequence ID" value="CDQ40843.1"/>
    <property type="molecule type" value="Genomic_DNA"/>
</dbReference>
<accession>A0A024QE59</accession>
<comment type="caution">
    <text evidence="1">The sequence shown here is derived from an EMBL/GenBank/DDBJ whole genome shotgun (WGS) entry which is preliminary data.</text>
</comment>
<sequence length="34" mass="4150">MKRLIRKLIKYGPIIYPVIKKYLNKRKSKKYPGD</sequence>
<proteinExistence type="predicted"/>
<gene>
    <name evidence="1" type="ORF">BN990_03176</name>
</gene>
<dbReference type="STRING" id="1462526.BN990_03176"/>
<dbReference type="Proteomes" id="UP000028875">
    <property type="component" value="Unassembled WGS sequence"/>
</dbReference>
<reference evidence="1 2" key="1">
    <citation type="submission" date="2014-03" db="EMBL/GenBank/DDBJ databases">
        <authorList>
            <person name="Urmite Genomes U."/>
        </authorList>
    </citation>
    <scope>NUCLEOTIDE SEQUENCE [LARGE SCALE GENOMIC DNA]</scope>
    <source>
        <strain evidence="1 2">Vm-5</strain>
    </source>
</reference>
<protein>
    <submittedName>
        <fullName evidence="1">Uncharacterized protein</fullName>
    </submittedName>
</protein>
<dbReference type="AlphaFoldDB" id="A0A024QE59"/>
<reference evidence="2" key="2">
    <citation type="submission" date="2014-05" db="EMBL/GenBank/DDBJ databases">
        <title>Draft genome sequence of Virgibacillus massiliensis Vm-5.</title>
        <authorList>
            <person name="Khelaifia S."/>
            <person name="Croce O."/>
            <person name="Lagier J.C."/>
            <person name="Raoult D."/>
        </authorList>
    </citation>
    <scope>NUCLEOTIDE SEQUENCE [LARGE SCALE GENOMIC DNA]</scope>
    <source>
        <strain evidence="2">Vm-5</strain>
    </source>
</reference>
<name>A0A024QE59_9BACI</name>